<dbReference type="EMBL" id="JADGJD010001882">
    <property type="protein sequence ID" value="KAJ3036960.1"/>
    <property type="molecule type" value="Genomic_DNA"/>
</dbReference>
<dbReference type="AlphaFoldDB" id="A0AAD5WX40"/>
<organism evidence="1 2">
    <name type="scientific">Rhizophlyctis rosea</name>
    <dbReference type="NCBI Taxonomy" id="64517"/>
    <lineage>
        <taxon>Eukaryota</taxon>
        <taxon>Fungi</taxon>
        <taxon>Fungi incertae sedis</taxon>
        <taxon>Chytridiomycota</taxon>
        <taxon>Chytridiomycota incertae sedis</taxon>
        <taxon>Chytridiomycetes</taxon>
        <taxon>Rhizophlyctidales</taxon>
        <taxon>Rhizophlyctidaceae</taxon>
        <taxon>Rhizophlyctis</taxon>
    </lineage>
</organism>
<sequence length="61" mass="7309">MCAEISEELRKYAWWLMECKVWTQNIRQTRIRNLVLREMTDRRRRALVSAVGGEGVNQVEE</sequence>
<dbReference type="Proteomes" id="UP001212841">
    <property type="component" value="Unassembled WGS sequence"/>
</dbReference>
<evidence type="ECO:0000313" key="1">
    <source>
        <dbReference type="EMBL" id="KAJ3036960.1"/>
    </source>
</evidence>
<reference evidence="1" key="1">
    <citation type="submission" date="2020-05" db="EMBL/GenBank/DDBJ databases">
        <title>Phylogenomic resolution of chytrid fungi.</title>
        <authorList>
            <person name="Stajich J.E."/>
            <person name="Amses K."/>
            <person name="Simmons R."/>
            <person name="Seto K."/>
            <person name="Myers J."/>
            <person name="Bonds A."/>
            <person name="Quandt C.A."/>
            <person name="Barry K."/>
            <person name="Liu P."/>
            <person name="Grigoriev I."/>
            <person name="Longcore J.E."/>
            <person name="James T.Y."/>
        </authorList>
    </citation>
    <scope>NUCLEOTIDE SEQUENCE</scope>
    <source>
        <strain evidence="1">JEL0318</strain>
    </source>
</reference>
<gene>
    <name evidence="1" type="ORF">HK097_003662</name>
</gene>
<name>A0AAD5WX40_9FUNG</name>
<protein>
    <submittedName>
        <fullName evidence="1">Uncharacterized protein</fullName>
    </submittedName>
</protein>
<accession>A0AAD5WX40</accession>
<comment type="caution">
    <text evidence="1">The sequence shown here is derived from an EMBL/GenBank/DDBJ whole genome shotgun (WGS) entry which is preliminary data.</text>
</comment>
<proteinExistence type="predicted"/>
<keyword evidence="2" id="KW-1185">Reference proteome</keyword>
<evidence type="ECO:0000313" key="2">
    <source>
        <dbReference type="Proteomes" id="UP001212841"/>
    </source>
</evidence>